<dbReference type="Proteomes" id="UP000037460">
    <property type="component" value="Unassembled WGS sequence"/>
</dbReference>
<reference evidence="4" key="1">
    <citation type="journal article" date="2015" name="PLoS Genet.">
        <title>Genome Sequence and Transcriptome Analyses of Chrysochromulina tobin: Metabolic Tools for Enhanced Algal Fitness in the Prominent Order Prymnesiales (Haptophyceae).</title>
        <authorList>
            <person name="Hovde B.T."/>
            <person name="Deodato C.R."/>
            <person name="Hunsperger H.M."/>
            <person name="Ryken S.A."/>
            <person name="Yost W."/>
            <person name="Jha R.K."/>
            <person name="Patterson J."/>
            <person name="Monnat R.J. Jr."/>
            <person name="Barlow S.B."/>
            <person name="Starkenburg S.R."/>
            <person name="Cattolico R.A."/>
        </authorList>
    </citation>
    <scope>NUCLEOTIDE SEQUENCE</scope>
    <source>
        <strain evidence="4">CCMP291</strain>
    </source>
</reference>
<keyword evidence="1" id="KW-1133">Transmembrane helix</keyword>
<evidence type="ECO:0000259" key="2">
    <source>
        <dbReference type="Pfam" id="PF09423"/>
    </source>
</evidence>
<dbReference type="SUPFAM" id="SSF56300">
    <property type="entry name" value="Metallo-dependent phosphatases"/>
    <property type="match status" value="1"/>
</dbReference>
<keyword evidence="1" id="KW-0812">Transmembrane</keyword>
<evidence type="ECO:0000313" key="4">
    <source>
        <dbReference type="Proteomes" id="UP000037460"/>
    </source>
</evidence>
<gene>
    <name evidence="3" type="ORF">Ctob_007024</name>
</gene>
<evidence type="ECO:0000256" key="1">
    <source>
        <dbReference type="SAM" id="Phobius"/>
    </source>
</evidence>
<dbReference type="OrthoDB" id="10266805at2759"/>
<dbReference type="InterPro" id="IPR038607">
    <property type="entry name" value="PhoD-like_sf"/>
</dbReference>
<accession>A0A0M0JM35</accession>
<dbReference type="PANTHER" id="PTHR33987:SF1">
    <property type="entry name" value="CALCINEURIN-LIKE METALLO-PHOSPHOESTERASE SUPERFAMILY PROTEIN"/>
    <property type="match status" value="1"/>
</dbReference>
<dbReference type="EMBL" id="JWZX01002703">
    <property type="protein sequence ID" value="KOO27535.1"/>
    <property type="molecule type" value="Genomic_DNA"/>
</dbReference>
<proteinExistence type="predicted"/>
<comment type="caution">
    <text evidence="3">The sequence shown here is derived from an EMBL/GenBank/DDBJ whole genome shotgun (WGS) entry which is preliminary data.</text>
</comment>
<dbReference type="Gene3D" id="3.60.21.70">
    <property type="entry name" value="PhoD-like phosphatase"/>
    <property type="match status" value="1"/>
</dbReference>
<dbReference type="CDD" id="cd07389">
    <property type="entry name" value="MPP_PhoD"/>
    <property type="match status" value="1"/>
</dbReference>
<dbReference type="Pfam" id="PF09423">
    <property type="entry name" value="PhoD"/>
    <property type="match status" value="1"/>
</dbReference>
<feature type="transmembrane region" description="Helical" evidence="1">
    <location>
        <begin position="36"/>
        <end position="56"/>
    </location>
</feature>
<evidence type="ECO:0000313" key="3">
    <source>
        <dbReference type="EMBL" id="KOO27535.1"/>
    </source>
</evidence>
<dbReference type="PANTHER" id="PTHR33987">
    <property type="entry name" value="CALCINEURIN-LIKE METALLO-PHOSPHOESTERASE SUPERFAMILY PROTEIN"/>
    <property type="match status" value="1"/>
</dbReference>
<feature type="domain" description="PhoD-like phosphatase metallophosphatase" evidence="2">
    <location>
        <begin position="116"/>
        <end position="403"/>
    </location>
</feature>
<dbReference type="InterPro" id="IPR029052">
    <property type="entry name" value="Metallo-depent_PP-like"/>
</dbReference>
<sequence>MATATRKFRSFFELSEEPSASPDARTGKSKLHAERCCSAAITVLCVISSLFAVSHFNLYRSTLSDLRAEQADAAVDAAAAASALLEMASNAADEARKHGHLTAPLPNVSAALTFIAHGSCANQEIQTHNFWNQLARLQPQLFVFNGDIVYGDCDGRDFPNALSTECSVLSGAWSRLFAKTNFGAVRANLPMLGMLDDHDYGQNDCGEDNPFKYLAKALFLQRWNALPTDPRWARQGVYMSSMHGPVGQRTQILLTDTRWSKSPYVPSYCVFSDSDRAACARRERYVPYNASNGGSMRAQDGGPRMMSEEQWAWLETELRKPAELRLLFSTVQVLAEGHGWERWGLIPLERRRLFELINATGANGVVLFSGDRHIGAYYRVGRGVHGAPYPMNEITSSSLTHSYRGTPGPWTAGCSGARTSCVDPNDEPGDNDRIGPLVHENHLGTIRVNWATRNVSLQLLASDDCGVAPQSWGQQCSSPGSGVAGRVLLDVTLSLDELRVR</sequence>
<keyword evidence="1" id="KW-0472">Membrane</keyword>
<name>A0A0M0JM35_9EUKA</name>
<dbReference type="AlphaFoldDB" id="A0A0M0JM35"/>
<organism evidence="3 4">
    <name type="scientific">Chrysochromulina tobinii</name>
    <dbReference type="NCBI Taxonomy" id="1460289"/>
    <lineage>
        <taxon>Eukaryota</taxon>
        <taxon>Haptista</taxon>
        <taxon>Haptophyta</taxon>
        <taxon>Prymnesiophyceae</taxon>
        <taxon>Prymnesiales</taxon>
        <taxon>Chrysochromulinaceae</taxon>
        <taxon>Chrysochromulina</taxon>
    </lineage>
</organism>
<keyword evidence="4" id="KW-1185">Reference proteome</keyword>
<dbReference type="InterPro" id="IPR018946">
    <property type="entry name" value="PhoD-like_MPP"/>
</dbReference>
<protein>
    <submittedName>
        <fullName evidence="3">Alkaline phosphatase d</fullName>
    </submittedName>
</protein>